<dbReference type="InParanoid" id="K3WNZ3"/>
<organism evidence="2 3">
    <name type="scientific">Globisporangium ultimum (strain ATCC 200006 / CBS 805.95 / DAOM BR144)</name>
    <name type="common">Pythium ultimum</name>
    <dbReference type="NCBI Taxonomy" id="431595"/>
    <lineage>
        <taxon>Eukaryota</taxon>
        <taxon>Sar</taxon>
        <taxon>Stramenopiles</taxon>
        <taxon>Oomycota</taxon>
        <taxon>Peronosporomycetes</taxon>
        <taxon>Pythiales</taxon>
        <taxon>Pythiaceae</taxon>
        <taxon>Globisporangium</taxon>
    </lineage>
</organism>
<accession>K3WNZ3</accession>
<dbReference type="HOGENOM" id="CLU_2077788_0_0_1"/>
<dbReference type="AlphaFoldDB" id="K3WNZ3"/>
<dbReference type="EnsemblProtists" id="PYU1_T006685">
    <property type="protein sequence ID" value="PYU1_T006685"/>
    <property type="gene ID" value="PYU1_G006673"/>
</dbReference>
<name>K3WNZ3_GLOUD</name>
<dbReference type="Proteomes" id="UP000019132">
    <property type="component" value="Unassembled WGS sequence"/>
</dbReference>
<evidence type="ECO:0000313" key="2">
    <source>
        <dbReference type="EnsemblProtists" id="PYU1_T006685"/>
    </source>
</evidence>
<keyword evidence="3" id="KW-1185">Reference proteome</keyword>
<proteinExistence type="predicted"/>
<evidence type="ECO:0000256" key="1">
    <source>
        <dbReference type="SAM" id="SignalP"/>
    </source>
</evidence>
<dbReference type="VEuPathDB" id="FungiDB:PYU1_G006673"/>
<reference evidence="3" key="1">
    <citation type="journal article" date="2010" name="Genome Biol.">
        <title>Genome sequence of the necrotrophic plant pathogen Pythium ultimum reveals original pathogenicity mechanisms and effector repertoire.</title>
        <authorList>
            <person name="Levesque C.A."/>
            <person name="Brouwer H."/>
            <person name="Cano L."/>
            <person name="Hamilton J.P."/>
            <person name="Holt C."/>
            <person name="Huitema E."/>
            <person name="Raffaele S."/>
            <person name="Robideau G.P."/>
            <person name="Thines M."/>
            <person name="Win J."/>
            <person name="Zerillo M.M."/>
            <person name="Beakes G.W."/>
            <person name="Boore J.L."/>
            <person name="Busam D."/>
            <person name="Dumas B."/>
            <person name="Ferriera S."/>
            <person name="Fuerstenberg S.I."/>
            <person name="Gachon C.M."/>
            <person name="Gaulin E."/>
            <person name="Govers F."/>
            <person name="Grenville-Briggs L."/>
            <person name="Horner N."/>
            <person name="Hostetler J."/>
            <person name="Jiang R.H."/>
            <person name="Johnson J."/>
            <person name="Krajaejun T."/>
            <person name="Lin H."/>
            <person name="Meijer H.J."/>
            <person name="Moore B."/>
            <person name="Morris P."/>
            <person name="Phuntmart V."/>
            <person name="Puiu D."/>
            <person name="Shetty J."/>
            <person name="Stajich J.E."/>
            <person name="Tripathy S."/>
            <person name="Wawra S."/>
            <person name="van West P."/>
            <person name="Whitty B.R."/>
            <person name="Coutinho P.M."/>
            <person name="Henrissat B."/>
            <person name="Martin F."/>
            <person name="Thomas P.D."/>
            <person name="Tyler B.M."/>
            <person name="De Vries R.P."/>
            <person name="Kamoun S."/>
            <person name="Yandell M."/>
            <person name="Tisserat N."/>
            <person name="Buell C.R."/>
        </authorList>
    </citation>
    <scope>NUCLEOTIDE SEQUENCE</scope>
    <source>
        <strain evidence="3">DAOM:BR144</strain>
    </source>
</reference>
<feature type="signal peptide" evidence="1">
    <location>
        <begin position="1"/>
        <end position="24"/>
    </location>
</feature>
<dbReference type="EMBL" id="GL376635">
    <property type="status" value="NOT_ANNOTATED_CDS"/>
    <property type="molecule type" value="Genomic_DNA"/>
</dbReference>
<reference evidence="3" key="2">
    <citation type="submission" date="2010-04" db="EMBL/GenBank/DDBJ databases">
        <authorList>
            <person name="Buell R."/>
            <person name="Hamilton J."/>
            <person name="Hostetler J."/>
        </authorList>
    </citation>
    <scope>NUCLEOTIDE SEQUENCE [LARGE SCALE GENOMIC DNA]</scope>
    <source>
        <strain evidence="3">DAOM:BR144</strain>
    </source>
</reference>
<evidence type="ECO:0000313" key="3">
    <source>
        <dbReference type="Proteomes" id="UP000019132"/>
    </source>
</evidence>
<protein>
    <submittedName>
        <fullName evidence="2">Uncharacterized protein</fullName>
    </submittedName>
</protein>
<feature type="chain" id="PRO_5003867870" evidence="1">
    <location>
        <begin position="25"/>
        <end position="118"/>
    </location>
</feature>
<sequence>MVSFSLFSATALLVVNALISTTSAHGALKVPKAEILPGHGNEWVVILKPAWPWEGKGSWKGGDQAGQFAKLSKKHGYKTLRSFLDNKGQTCGWTNSKATPKAIPADGKVVTRLNVPGA</sequence>
<keyword evidence="1" id="KW-0732">Signal</keyword>
<reference evidence="2" key="3">
    <citation type="submission" date="2015-02" db="UniProtKB">
        <authorList>
            <consortium name="EnsemblProtists"/>
        </authorList>
    </citation>
    <scope>IDENTIFICATION</scope>
    <source>
        <strain evidence="2">DAOM BR144</strain>
    </source>
</reference>